<sequence length="192" mass="21217">MSKKVYFSIIILVLAVAGILWWGYSNKVTVEPIPEPVVQNDNSQTSPIDTTPTGWLKETDEATGLTFRYPADFGTNYISVVDWPPKLEVLTEEFSCTEAGEETSRAGRTNKQIIGGREFCVTTESEGAAGSVYTMYAYGFDGGGETVVFTFSLKFVQCDNYDEPDQSLCKNERTRFDPGVTVSLIANSIKNE</sequence>
<dbReference type="Proteomes" id="UP000178065">
    <property type="component" value="Unassembled WGS sequence"/>
</dbReference>
<evidence type="ECO:0000313" key="2">
    <source>
        <dbReference type="EMBL" id="OHA66107.1"/>
    </source>
</evidence>
<comment type="caution">
    <text evidence="2">The sequence shown here is derived from an EMBL/GenBank/DDBJ whole genome shotgun (WGS) entry which is preliminary data.</text>
</comment>
<feature type="transmembrane region" description="Helical" evidence="1">
    <location>
        <begin position="5"/>
        <end position="24"/>
    </location>
</feature>
<reference evidence="2 3" key="1">
    <citation type="journal article" date="2016" name="Nat. Commun.">
        <title>Thousands of microbial genomes shed light on interconnected biogeochemical processes in an aquifer system.</title>
        <authorList>
            <person name="Anantharaman K."/>
            <person name="Brown C.T."/>
            <person name="Hug L.A."/>
            <person name="Sharon I."/>
            <person name="Castelle C.J."/>
            <person name="Probst A.J."/>
            <person name="Thomas B.C."/>
            <person name="Singh A."/>
            <person name="Wilkins M.J."/>
            <person name="Karaoz U."/>
            <person name="Brodie E.L."/>
            <person name="Williams K.H."/>
            <person name="Hubbard S.S."/>
            <person name="Banfield J.F."/>
        </authorList>
    </citation>
    <scope>NUCLEOTIDE SEQUENCE [LARGE SCALE GENOMIC DNA]</scope>
</reference>
<proteinExistence type="predicted"/>
<dbReference type="AlphaFoldDB" id="A0A1G2R084"/>
<evidence type="ECO:0000256" key="1">
    <source>
        <dbReference type="SAM" id="Phobius"/>
    </source>
</evidence>
<dbReference type="EMBL" id="MHTT01000006">
    <property type="protein sequence ID" value="OHA66107.1"/>
    <property type="molecule type" value="Genomic_DNA"/>
</dbReference>
<gene>
    <name evidence="2" type="ORF">A2672_01135</name>
</gene>
<keyword evidence="1" id="KW-1133">Transmembrane helix</keyword>
<protein>
    <submittedName>
        <fullName evidence="2">Uncharacterized protein</fullName>
    </submittedName>
</protein>
<keyword evidence="1" id="KW-0812">Transmembrane</keyword>
<accession>A0A1G2R084</accession>
<dbReference type="STRING" id="1802448.A2672_01135"/>
<name>A0A1G2R084_9BACT</name>
<keyword evidence="1" id="KW-0472">Membrane</keyword>
<evidence type="ECO:0000313" key="3">
    <source>
        <dbReference type="Proteomes" id="UP000178065"/>
    </source>
</evidence>
<organism evidence="2 3">
    <name type="scientific">Candidatus Wildermuthbacteria bacterium RIFCSPHIGHO2_01_FULL_49_22b</name>
    <dbReference type="NCBI Taxonomy" id="1802448"/>
    <lineage>
        <taxon>Bacteria</taxon>
        <taxon>Candidatus Wildermuthiibacteriota</taxon>
    </lineage>
</organism>